<proteinExistence type="predicted"/>
<keyword evidence="3" id="KW-1133">Transmembrane helix</keyword>
<dbReference type="EMBL" id="SJPM01000013">
    <property type="protein sequence ID" value="TWT91811.1"/>
    <property type="molecule type" value="Genomic_DNA"/>
</dbReference>
<protein>
    <submittedName>
        <fullName evidence="4">Uncharacterized protein</fullName>
    </submittedName>
</protein>
<evidence type="ECO:0000313" key="4">
    <source>
        <dbReference type="EMBL" id="TWT91811.1"/>
    </source>
</evidence>
<keyword evidence="5" id="KW-1185">Reference proteome</keyword>
<dbReference type="AlphaFoldDB" id="A0A5C5ZXT5"/>
<accession>A0A5C5ZXT5</accession>
<dbReference type="Proteomes" id="UP000316213">
    <property type="component" value="Unassembled WGS sequence"/>
</dbReference>
<feature type="transmembrane region" description="Helical" evidence="3">
    <location>
        <begin position="42"/>
        <end position="64"/>
    </location>
</feature>
<evidence type="ECO:0000256" key="3">
    <source>
        <dbReference type="SAM" id="Phobius"/>
    </source>
</evidence>
<feature type="compositionally biased region" description="Polar residues" evidence="2">
    <location>
        <begin position="1"/>
        <end position="13"/>
    </location>
</feature>
<feature type="coiled-coil region" evidence="1">
    <location>
        <begin position="134"/>
        <end position="164"/>
    </location>
</feature>
<sequence length="196" mass="22202">MSRYPESNRNASTAFPKGDGGTSLDRAAIGHRPAIQQRISRIMIVLTFIALCMVGTGLMLRFAVSQLNDRQQIILEADVRPTSHPIESTLKAQADAAEALRDQARAFDERLLSERRDRQWVYETRDLPDSGDARRMWQDQVDEIEAQIAEAEQLQTTIEANLENSDDPKPLLFEEGSVLHGRLKHLERLREDAPPE</sequence>
<feature type="region of interest" description="Disordered" evidence="2">
    <location>
        <begin position="1"/>
        <end position="23"/>
    </location>
</feature>
<comment type="caution">
    <text evidence="4">The sequence shown here is derived from an EMBL/GenBank/DDBJ whole genome shotgun (WGS) entry which is preliminary data.</text>
</comment>
<dbReference type="RefSeq" id="WP_146580727.1">
    <property type="nucleotide sequence ID" value="NZ_SJPM01000013.1"/>
</dbReference>
<organism evidence="4 5">
    <name type="scientific">Neorhodopirellula pilleata</name>
    <dbReference type="NCBI Taxonomy" id="2714738"/>
    <lineage>
        <taxon>Bacteria</taxon>
        <taxon>Pseudomonadati</taxon>
        <taxon>Planctomycetota</taxon>
        <taxon>Planctomycetia</taxon>
        <taxon>Pirellulales</taxon>
        <taxon>Pirellulaceae</taxon>
        <taxon>Neorhodopirellula</taxon>
    </lineage>
</organism>
<keyword evidence="3" id="KW-0812">Transmembrane</keyword>
<name>A0A5C5ZXT5_9BACT</name>
<evidence type="ECO:0000256" key="1">
    <source>
        <dbReference type="SAM" id="Coils"/>
    </source>
</evidence>
<evidence type="ECO:0000256" key="2">
    <source>
        <dbReference type="SAM" id="MobiDB-lite"/>
    </source>
</evidence>
<keyword evidence="1" id="KW-0175">Coiled coil</keyword>
<evidence type="ECO:0000313" key="5">
    <source>
        <dbReference type="Proteomes" id="UP000316213"/>
    </source>
</evidence>
<keyword evidence="3" id="KW-0472">Membrane</keyword>
<gene>
    <name evidence="4" type="ORF">Pla100_48490</name>
</gene>
<reference evidence="4 5" key="1">
    <citation type="submission" date="2019-02" db="EMBL/GenBank/DDBJ databases">
        <title>Deep-cultivation of Planctomycetes and their phenomic and genomic characterization uncovers novel biology.</title>
        <authorList>
            <person name="Wiegand S."/>
            <person name="Jogler M."/>
            <person name="Boedeker C."/>
            <person name="Pinto D."/>
            <person name="Vollmers J."/>
            <person name="Rivas-Marin E."/>
            <person name="Kohn T."/>
            <person name="Peeters S.H."/>
            <person name="Heuer A."/>
            <person name="Rast P."/>
            <person name="Oberbeckmann S."/>
            <person name="Bunk B."/>
            <person name="Jeske O."/>
            <person name="Meyerdierks A."/>
            <person name="Storesund J.E."/>
            <person name="Kallscheuer N."/>
            <person name="Luecker S."/>
            <person name="Lage O.M."/>
            <person name="Pohl T."/>
            <person name="Merkel B.J."/>
            <person name="Hornburger P."/>
            <person name="Mueller R.-W."/>
            <person name="Bruemmer F."/>
            <person name="Labrenz M."/>
            <person name="Spormann A.M."/>
            <person name="Op Den Camp H."/>
            <person name="Overmann J."/>
            <person name="Amann R."/>
            <person name="Jetten M.S.M."/>
            <person name="Mascher T."/>
            <person name="Medema M.H."/>
            <person name="Devos D.P."/>
            <person name="Kaster A.-K."/>
            <person name="Ovreas L."/>
            <person name="Rohde M."/>
            <person name="Galperin M.Y."/>
            <person name="Jogler C."/>
        </authorList>
    </citation>
    <scope>NUCLEOTIDE SEQUENCE [LARGE SCALE GENOMIC DNA]</scope>
    <source>
        <strain evidence="4 5">Pla100</strain>
    </source>
</reference>